<dbReference type="Proteomes" id="UP000567387">
    <property type="component" value="Unassembled WGS sequence"/>
</dbReference>
<dbReference type="AlphaFoldDB" id="A0A8S7B136"/>
<dbReference type="RefSeq" id="WP_001117690.1">
    <property type="nucleotide sequence ID" value="NZ_AP027206.1"/>
</dbReference>
<organism evidence="1 2">
    <name type="scientific">Escherichia coli</name>
    <dbReference type="NCBI Taxonomy" id="562"/>
    <lineage>
        <taxon>Bacteria</taxon>
        <taxon>Pseudomonadati</taxon>
        <taxon>Pseudomonadota</taxon>
        <taxon>Gammaproteobacteria</taxon>
        <taxon>Enterobacterales</taxon>
        <taxon>Enterobacteriaceae</taxon>
        <taxon>Escherichia</taxon>
    </lineage>
</organism>
<evidence type="ECO:0000313" key="2">
    <source>
        <dbReference type="Proteomes" id="UP000567387"/>
    </source>
</evidence>
<protein>
    <recommendedName>
        <fullName evidence="3">Phosphoadenosine phosphosulphate reductase domain-containing protein</fullName>
    </recommendedName>
</protein>
<gene>
    <name evidence="1" type="ORF">C2R31_002793</name>
</gene>
<proteinExistence type="predicted"/>
<dbReference type="EMBL" id="AASCBU010000012">
    <property type="protein sequence ID" value="EFA8784943.1"/>
    <property type="molecule type" value="Genomic_DNA"/>
</dbReference>
<dbReference type="InterPro" id="IPR014729">
    <property type="entry name" value="Rossmann-like_a/b/a_fold"/>
</dbReference>
<evidence type="ECO:0000313" key="1">
    <source>
        <dbReference type="EMBL" id="EFA8784943.1"/>
    </source>
</evidence>
<comment type="caution">
    <text evidence="1">The sequence shown here is derived from an EMBL/GenBank/DDBJ whole genome shotgun (WGS) entry which is preliminary data.</text>
</comment>
<evidence type="ECO:0008006" key="3">
    <source>
        <dbReference type="Google" id="ProtNLM"/>
    </source>
</evidence>
<name>A0A8S7B136_ECOLX</name>
<dbReference type="Gene3D" id="3.40.50.620">
    <property type="entry name" value="HUPs"/>
    <property type="match status" value="1"/>
</dbReference>
<accession>A0A8S7B136</accession>
<reference evidence="1 2" key="1">
    <citation type="submission" date="2018-08" db="EMBL/GenBank/DDBJ databases">
        <authorList>
            <consortium name="PulseNet: The National Subtyping Network for Foodborne Disease Surveillance"/>
            <person name="Tarr C.L."/>
            <person name="Trees E."/>
            <person name="Katz L.S."/>
            <person name="Carleton-Romer H.A."/>
            <person name="Stroika S."/>
            <person name="Kucerova Z."/>
            <person name="Roache K.F."/>
            <person name="Sabol A.L."/>
            <person name="Besser J."/>
            <person name="Gerner-Smidt P."/>
        </authorList>
    </citation>
    <scope>NUCLEOTIDE SEQUENCE [LARGE SCALE GENOMIC DNA]</scope>
    <source>
        <strain evidence="1 2">PNUSAE011918</strain>
    </source>
</reference>
<sequence>MPGFTSKFIPRREFKHNPERLNVISSGGGTQSNAIICLVHAGVLPKPDIIVMSDTEREASNVFEYQKKYIAPICEDMGVDYLIVPKSRFATYDIDGPDPDVPLPGYFTEYEGRDSKGMCAGKQPAFCSIKWKTEVIQRFLNERYGEKYLTARGVDSWMGISIEEAKRRAKYPTGKWQRRYPLIEMLMTKQMAIQCVEDYGLPTPPASLCWMCPNRDDDLWLYMKNNVPSDFERACQHEKEIQMKWPHLWLTKYGVPLSEAPLTPSGGKNAQMDLIQFCDSGLCFV</sequence>